<dbReference type="AlphaFoldDB" id="A0A9X2BCF9"/>
<dbReference type="InterPro" id="IPR027843">
    <property type="entry name" value="DUF4440"/>
</dbReference>
<keyword evidence="3" id="KW-1185">Reference proteome</keyword>
<accession>A0A9X2BCF9</accession>
<dbReference type="SUPFAM" id="SSF54427">
    <property type="entry name" value="NTF2-like"/>
    <property type="match status" value="1"/>
</dbReference>
<dbReference type="Pfam" id="PF14534">
    <property type="entry name" value="DUF4440"/>
    <property type="match status" value="1"/>
</dbReference>
<proteinExistence type="predicted"/>
<gene>
    <name evidence="2" type="ORF">LCY76_07415</name>
</gene>
<dbReference type="RefSeq" id="WP_248252099.1">
    <property type="nucleotide sequence ID" value="NZ_JAIWJX010000002.1"/>
</dbReference>
<dbReference type="InterPro" id="IPR011944">
    <property type="entry name" value="Steroid_delta5-4_isomerase"/>
</dbReference>
<dbReference type="NCBIfam" id="TIGR02246">
    <property type="entry name" value="SgcJ/EcaC family oxidoreductase"/>
    <property type="match status" value="1"/>
</dbReference>
<sequence length="150" mass="16846">MGSTALEDVMQLYRQLIEAWNERNSAGMAELFLTGGELIGFDGSHVIGNEEIFSHLEPIFTNHPTPAYVFKVKGIKLLSNESALLRSIVGMVPDGKDDLNPDLNAHQTLVAVKTNGMWRIELFQNTPAQFHGRPELVREMTDELKNSFFE</sequence>
<name>A0A9X2BCF9_9BACL</name>
<evidence type="ECO:0000313" key="2">
    <source>
        <dbReference type="EMBL" id="MCK6256421.1"/>
    </source>
</evidence>
<dbReference type="Gene3D" id="3.10.450.50">
    <property type="match status" value="1"/>
</dbReference>
<dbReference type="InterPro" id="IPR032710">
    <property type="entry name" value="NTF2-like_dom_sf"/>
</dbReference>
<evidence type="ECO:0000313" key="3">
    <source>
        <dbReference type="Proteomes" id="UP001139011"/>
    </source>
</evidence>
<reference evidence="2" key="1">
    <citation type="submission" date="2021-09" db="EMBL/GenBank/DDBJ databases">
        <title>Genome analysis of Fictibacillus sp. KIGAM418 isolated from marine sediment.</title>
        <authorList>
            <person name="Seo M.-J."/>
            <person name="Cho E.-S."/>
            <person name="Hwang C.Y."/>
        </authorList>
    </citation>
    <scope>NUCLEOTIDE SEQUENCE</scope>
    <source>
        <strain evidence="2">KIGAM418</strain>
    </source>
</reference>
<evidence type="ECO:0000259" key="1">
    <source>
        <dbReference type="Pfam" id="PF14534"/>
    </source>
</evidence>
<comment type="caution">
    <text evidence="2">The sequence shown here is derived from an EMBL/GenBank/DDBJ whole genome shotgun (WGS) entry which is preliminary data.</text>
</comment>
<dbReference type="Proteomes" id="UP001139011">
    <property type="component" value="Unassembled WGS sequence"/>
</dbReference>
<feature type="domain" description="DUF4440" evidence="1">
    <location>
        <begin position="9"/>
        <end position="120"/>
    </location>
</feature>
<dbReference type="EMBL" id="JAIWJX010000002">
    <property type="protein sequence ID" value="MCK6256421.1"/>
    <property type="molecule type" value="Genomic_DNA"/>
</dbReference>
<protein>
    <submittedName>
        <fullName evidence="2">SgcJ/EcaC family oxidoreductase</fullName>
    </submittedName>
</protein>
<organism evidence="2 3">
    <name type="scientific">Fictibacillus marinisediminis</name>
    <dbReference type="NCBI Taxonomy" id="2878389"/>
    <lineage>
        <taxon>Bacteria</taxon>
        <taxon>Bacillati</taxon>
        <taxon>Bacillota</taxon>
        <taxon>Bacilli</taxon>
        <taxon>Bacillales</taxon>
        <taxon>Fictibacillaceae</taxon>
        <taxon>Fictibacillus</taxon>
    </lineage>
</organism>